<dbReference type="AlphaFoldDB" id="A0A7W9FCT5"/>
<organism evidence="1 2">
    <name type="scientific">Brevundimonas variabilis</name>
    <dbReference type="NCBI Taxonomy" id="74312"/>
    <lineage>
        <taxon>Bacteria</taxon>
        <taxon>Pseudomonadati</taxon>
        <taxon>Pseudomonadota</taxon>
        <taxon>Alphaproteobacteria</taxon>
        <taxon>Caulobacterales</taxon>
        <taxon>Caulobacteraceae</taxon>
        <taxon>Brevundimonas</taxon>
    </lineage>
</organism>
<dbReference type="Pfam" id="PF05159">
    <property type="entry name" value="Capsule_synth"/>
    <property type="match status" value="4"/>
</dbReference>
<protein>
    <submittedName>
        <fullName evidence="1">Capsular polysaccharide export protein</fullName>
    </submittedName>
</protein>
<dbReference type="InterPro" id="IPR007833">
    <property type="entry name" value="Capsule_polysaccharide_synth"/>
</dbReference>
<evidence type="ECO:0000313" key="1">
    <source>
        <dbReference type="EMBL" id="MBB5744505.1"/>
    </source>
</evidence>
<accession>A0A7W9FCT5</accession>
<comment type="caution">
    <text evidence="1">The sequence shown here is derived from an EMBL/GenBank/DDBJ whole genome shotgun (WGS) entry which is preliminary data.</text>
</comment>
<evidence type="ECO:0000313" key="2">
    <source>
        <dbReference type="Proteomes" id="UP000545037"/>
    </source>
</evidence>
<dbReference type="CDD" id="cd16439">
    <property type="entry name" value="beta_Kdo_transferase_KpsC_2"/>
    <property type="match status" value="1"/>
</dbReference>
<dbReference type="RefSeq" id="WP_183211489.1">
    <property type="nucleotide sequence ID" value="NZ_JACHOR010000001.1"/>
</dbReference>
<name>A0A7W9FCT5_9CAUL</name>
<reference evidence="1 2" key="1">
    <citation type="submission" date="2020-08" db="EMBL/GenBank/DDBJ databases">
        <title>Genomic Encyclopedia of Type Strains, Phase IV (KMG-IV): sequencing the most valuable type-strain genomes for metagenomic binning, comparative biology and taxonomic classification.</title>
        <authorList>
            <person name="Goeker M."/>
        </authorList>
    </citation>
    <scope>NUCLEOTIDE SEQUENCE [LARGE SCALE GENOMIC DNA]</scope>
    <source>
        <strain evidence="1 2">DSM 4737</strain>
    </source>
</reference>
<proteinExistence type="predicted"/>
<sequence>MTRTVSWVCAPGVLKVPHLAAFLPEHDLRALPGSEVEAVIGWGLKPTAATGRRWAARHGKPYIALEDGFLRSVGLGEAGATSLSVVVDDLGIYYDATRPSRLEQWIATAPDWCDAAMTGQARRLIDRIVATGLSKTNMGGPLDASVLKPGRRVLIVDQTHGDASIRHGLAIEQSFDAMIAAARRDEPEAQLIVKRHPAVAAGRKQGCITDLAGVTLIDTDVRPADLLAVVDAVYVVTSALGFEALLRGLPVRCFGAPFYAGWGLTTDAVAVERRGQARSIEQVAGAALIAYSRYVDPVTGQACDAEAALERLVHLRDRSERLGGFWGAAGFAPAKRPPIRRLLNSPKGEVRYFWFARNAARAAAEKGGRLIWWAGKESEPIRVAAADFHGPTVRMEDGFIRSRGLGSDFFGALSVALDDQGVYYDATRPSRLETLIGTSKLAPEALARAGRLRSRIVEAGLSKYNLKGQPPAGWPTDRERLLVVGQVENDKSIALGCTDIRTNSGLVEAARRDFPDAFLIYRNHPDVMAGNRPGRLDAGAMQAVDAVADDLDIIDCLNACDRLATLTSLSGFEALMRGKAVTTYGRPFYAGWGLTDDRTGPFERRTRPASLDAVVHGALIDYPIYVMPNGWPCEAEDLVEALIAARDTPLPAAPRGRINRWWRGMMASLDRTPPPAY</sequence>
<dbReference type="GO" id="GO:0015774">
    <property type="term" value="P:polysaccharide transport"/>
    <property type="evidence" value="ECO:0007669"/>
    <property type="project" value="InterPro"/>
</dbReference>
<dbReference type="GO" id="GO:0000271">
    <property type="term" value="P:polysaccharide biosynthetic process"/>
    <property type="evidence" value="ECO:0007669"/>
    <property type="project" value="InterPro"/>
</dbReference>
<gene>
    <name evidence="1" type="ORF">GGR13_000077</name>
</gene>
<keyword evidence="2" id="KW-1185">Reference proteome</keyword>
<dbReference type="EMBL" id="JACHOR010000001">
    <property type="protein sequence ID" value="MBB5744505.1"/>
    <property type="molecule type" value="Genomic_DNA"/>
</dbReference>
<dbReference type="Proteomes" id="UP000545037">
    <property type="component" value="Unassembled WGS sequence"/>
</dbReference>
<dbReference type="CDD" id="cd16440">
    <property type="entry name" value="beta_Kdo_transferase_KpsC_1"/>
    <property type="match status" value="1"/>
</dbReference>